<dbReference type="InterPro" id="IPR027417">
    <property type="entry name" value="P-loop_NTPase"/>
</dbReference>
<dbReference type="KEGG" id="spap:H3Z74_02750"/>
<dbReference type="GO" id="GO:0016887">
    <property type="term" value="F:ATP hydrolysis activity"/>
    <property type="evidence" value="ECO:0007669"/>
    <property type="project" value="InterPro"/>
</dbReference>
<dbReference type="GO" id="GO:0034040">
    <property type="term" value="F:ATPase-coupled lipid transmembrane transporter activity"/>
    <property type="evidence" value="ECO:0007669"/>
    <property type="project" value="TreeGrafter"/>
</dbReference>
<dbReference type="PROSITE" id="PS50929">
    <property type="entry name" value="ABC_TM1F"/>
    <property type="match status" value="1"/>
</dbReference>
<evidence type="ECO:0000313" key="11">
    <source>
        <dbReference type="Proteomes" id="UP000516148"/>
    </source>
</evidence>
<evidence type="ECO:0000256" key="4">
    <source>
        <dbReference type="ARBA" id="ARBA00022840"/>
    </source>
</evidence>
<evidence type="ECO:0000259" key="8">
    <source>
        <dbReference type="PROSITE" id="PS50893"/>
    </source>
</evidence>
<dbReference type="PANTHER" id="PTHR24221">
    <property type="entry name" value="ATP-BINDING CASSETTE SUB-FAMILY B"/>
    <property type="match status" value="1"/>
</dbReference>
<feature type="transmembrane region" description="Helical" evidence="7">
    <location>
        <begin position="24"/>
        <end position="49"/>
    </location>
</feature>
<dbReference type="SUPFAM" id="SSF52540">
    <property type="entry name" value="P-loop containing nucleoside triphosphate hydrolases"/>
    <property type="match status" value="1"/>
</dbReference>
<dbReference type="PROSITE" id="PS50893">
    <property type="entry name" value="ABC_TRANSPORTER_2"/>
    <property type="match status" value="1"/>
</dbReference>
<evidence type="ECO:0000313" key="10">
    <source>
        <dbReference type="EMBL" id="QNQ10184.1"/>
    </source>
</evidence>
<dbReference type="GO" id="GO:0005524">
    <property type="term" value="F:ATP binding"/>
    <property type="evidence" value="ECO:0007669"/>
    <property type="project" value="UniProtKB-KW"/>
</dbReference>
<accession>A0A7H0LKI1</accession>
<sequence>MKSGPWKSAAAFAAAFGSYARWRVWLAAGLVGSGALLEGVSVVLLIPILSVVVSPGSGDPWRIWIGETLTALGATTPVTQLAVLLAAFVCVALIRAGTLYMRDLTLGKLQTGFVEQQRNQVLHTLAAAQWSRIVTLRHARITNLLGTEMQRLGSSAQFMVQGVVAVVLLVVQGALAFMLAPGFAAGAIILLMIGGGVILMSHGRSRDLGSDVVRQSQALMGSASGFLGGLKAAAAQNGQGRFVTEFETIQTQLRQRQLTFQQRQARSRAGFAIGSSLAGAAVVLAGVAMHIQPAVLIALVLIFARMSGPAQQIQAAAQNFFFGLPSFEAIRQLEVDLGRDEATAPPPVTPPVGDIELRSAAFLHPGGGGVKEASLTIAPGSFIGISGPSGAGKTTLIDMMIGLLVPQSGEMLVGGEPLDAARRAGWRDSVAYVPQDGFLFHDSVRRNLSWGDPAISEEAMARALDLADAQGLVARLEQGLDTVIGERGTMLSGGERQRLALARALLRSPRLLVLDEAANAIDAQGEAALLARLAALDPRPTILMISHRAESMALCDRVVRVELGQVTA</sequence>
<feature type="transmembrane region" description="Helical" evidence="7">
    <location>
        <begin position="271"/>
        <end position="304"/>
    </location>
</feature>
<dbReference type="InterPro" id="IPR003439">
    <property type="entry name" value="ABC_transporter-like_ATP-bd"/>
</dbReference>
<dbReference type="InterPro" id="IPR003593">
    <property type="entry name" value="AAA+_ATPase"/>
</dbReference>
<feature type="domain" description="ABC transporter" evidence="8">
    <location>
        <begin position="355"/>
        <end position="568"/>
    </location>
</feature>
<dbReference type="InterPro" id="IPR011527">
    <property type="entry name" value="ABC1_TM_dom"/>
</dbReference>
<protein>
    <submittedName>
        <fullName evidence="10">ABC transporter ATP-binding protein</fullName>
    </submittedName>
</protein>
<dbReference type="SUPFAM" id="SSF90123">
    <property type="entry name" value="ABC transporter transmembrane region"/>
    <property type="match status" value="1"/>
</dbReference>
<dbReference type="InterPro" id="IPR039421">
    <property type="entry name" value="Type_1_exporter"/>
</dbReference>
<keyword evidence="4 10" id="KW-0067">ATP-binding</keyword>
<reference evidence="10 11" key="1">
    <citation type="submission" date="2020-09" db="EMBL/GenBank/DDBJ databases">
        <title>Sphingomonas sp., a new species isolated from pork steak.</title>
        <authorList>
            <person name="Heidler von Heilborn D."/>
        </authorList>
    </citation>
    <scope>NUCLEOTIDE SEQUENCE [LARGE SCALE GENOMIC DNA]</scope>
    <source>
        <strain evidence="11">S8-3T</strain>
    </source>
</reference>
<keyword evidence="3" id="KW-0547">Nucleotide-binding</keyword>
<dbReference type="Gene3D" id="1.20.1560.10">
    <property type="entry name" value="ABC transporter type 1, transmembrane domain"/>
    <property type="match status" value="1"/>
</dbReference>
<keyword evidence="6 7" id="KW-0472">Membrane</keyword>
<feature type="transmembrane region" description="Helical" evidence="7">
    <location>
        <begin position="183"/>
        <end position="200"/>
    </location>
</feature>
<evidence type="ECO:0000256" key="7">
    <source>
        <dbReference type="SAM" id="Phobius"/>
    </source>
</evidence>
<dbReference type="EMBL" id="CP061038">
    <property type="protein sequence ID" value="QNQ10184.1"/>
    <property type="molecule type" value="Genomic_DNA"/>
</dbReference>
<dbReference type="SMART" id="SM00382">
    <property type="entry name" value="AAA"/>
    <property type="match status" value="1"/>
</dbReference>
<evidence type="ECO:0000259" key="9">
    <source>
        <dbReference type="PROSITE" id="PS50929"/>
    </source>
</evidence>
<keyword evidence="2 7" id="KW-0812">Transmembrane</keyword>
<evidence type="ECO:0000256" key="6">
    <source>
        <dbReference type="ARBA" id="ARBA00023136"/>
    </source>
</evidence>
<dbReference type="InterPro" id="IPR017871">
    <property type="entry name" value="ABC_transporter-like_CS"/>
</dbReference>
<dbReference type="GO" id="GO:0005886">
    <property type="term" value="C:plasma membrane"/>
    <property type="evidence" value="ECO:0007669"/>
    <property type="project" value="UniProtKB-SubCell"/>
</dbReference>
<evidence type="ECO:0000256" key="3">
    <source>
        <dbReference type="ARBA" id="ARBA00022741"/>
    </source>
</evidence>
<keyword evidence="5 7" id="KW-1133">Transmembrane helix</keyword>
<dbReference type="Proteomes" id="UP000516148">
    <property type="component" value="Chromosome"/>
</dbReference>
<dbReference type="PROSITE" id="PS00211">
    <property type="entry name" value="ABC_TRANSPORTER_1"/>
    <property type="match status" value="1"/>
</dbReference>
<name>A0A7H0LKI1_9SPHN</name>
<organism evidence="10 11">
    <name type="scientific">Sphingomonas alpina</name>
    <dbReference type="NCBI Taxonomy" id="653931"/>
    <lineage>
        <taxon>Bacteria</taxon>
        <taxon>Pseudomonadati</taxon>
        <taxon>Pseudomonadota</taxon>
        <taxon>Alphaproteobacteria</taxon>
        <taxon>Sphingomonadales</taxon>
        <taxon>Sphingomonadaceae</taxon>
        <taxon>Sphingomonas</taxon>
    </lineage>
</organism>
<dbReference type="PANTHER" id="PTHR24221:SF654">
    <property type="entry name" value="ATP-BINDING CASSETTE SUB-FAMILY B MEMBER 6"/>
    <property type="match status" value="1"/>
</dbReference>
<evidence type="ECO:0000256" key="5">
    <source>
        <dbReference type="ARBA" id="ARBA00022989"/>
    </source>
</evidence>
<proteinExistence type="predicted"/>
<feature type="transmembrane region" description="Helical" evidence="7">
    <location>
        <begin position="69"/>
        <end position="94"/>
    </location>
</feature>
<evidence type="ECO:0000256" key="2">
    <source>
        <dbReference type="ARBA" id="ARBA00022692"/>
    </source>
</evidence>
<dbReference type="GO" id="GO:0140359">
    <property type="term" value="F:ABC-type transporter activity"/>
    <property type="evidence" value="ECO:0007669"/>
    <property type="project" value="InterPro"/>
</dbReference>
<dbReference type="AlphaFoldDB" id="A0A7H0LKI1"/>
<keyword evidence="11" id="KW-1185">Reference proteome</keyword>
<dbReference type="Gene3D" id="3.40.50.300">
    <property type="entry name" value="P-loop containing nucleotide triphosphate hydrolases"/>
    <property type="match status" value="1"/>
</dbReference>
<evidence type="ECO:0000256" key="1">
    <source>
        <dbReference type="ARBA" id="ARBA00004651"/>
    </source>
</evidence>
<dbReference type="RefSeq" id="WP_187762488.1">
    <property type="nucleotide sequence ID" value="NZ_CP061038.1"/>
</dbReference>
<dbReference type="InterPro" id="IPR036640">
    <property type="entry name" value="ABC1_TM_sf"/>
</dbReference>
<feature type="domain" description="ABC transmembrane type-1" evidence="9">
    <location>
        <begin position="25"/>
        <end position="313"/>
    </location>
</feature>
<feature type="transmembrane region" description="Helical" evidence="7">
    <location>
        <begin position="158"/>
        <end position="177"/>
    </location>
</feature>
<gene>
    <name evidence="10" type="ORF">H3Z74_02750</name>
</gene>
<dbReference type="Pfam" id="PF00005">
    <property type="entry name" value="ABC_tran"/>
    <property type="match status" value="1"/>
</dbReference>
<comment type="subcellular location">
    <subcellularLocation>
        <location evidence="1">Cell membrane</location>
        <topology evidence="1">Multi-pass membrane protein</topology>
    </subcellularLocation>
</comment>